<organism evidence="5 6">
    <name type="scientific">Oligella ureolytica</name>
    <dbReference type="NCBI Taxonomy" id="90244"/>
    <lineage>
        <taxon>Bacteria</taxon>
        <taxon>Pseudomonadati</taxon>
        <taxon>Pseudomonadota</taxon>
        <taxon>Betaproteobacteria</taxon>
        <taxon>Burkholderiales</taxon>
        <taxon>Alcaligenaceae</taxon>
        <taxon>Oligella</taxon>
    </lineage>
</organism>
<keyword evidence="2" id="KW-0812">Transmembrane</keyword>
<keyword evidence="7" id="KW-1185">Reference proteome</keyword>
<dbReference type="InterPro" id="IPR050882">
    <property type="entry name" value="Prepilin_peptidase/N-MTase"/>
</dbReference>
<evidence type="ECO:0000313" key="6">
    <source>
        <dbReference type="Proteomes" id="UP000254603"/>
    </source>
</evidence>
<dbReference type="Gene3D" id="1.20.120.1220">
    <property type="match status" value="1"/>
</dbReference>
<dbReference type="PANTHER" id="PTHR30487">
    <property type="entry name" value="TYPE 4 PREPILIN-LIKE PROTEINS LEADER PEPTIDE-PROCESSING ENZYME"/>
    <property type="match status" value="1"/>
</dbReference>
<dbReference type="AlphaFoldDB" id="A0A378XE22"/>
<evidence type="ECO:0000256" key="1">
    <source>
        <dbReference type="ARBA" id="ARBA00005801"/>
    </source>
</evidence>
<dbReference type="Proteomes" id="UP000594903">
    <property type="component" value="Chromosome"/>
</dbReference>
<dbReference type="Pfam" id="PF01478">
    <property type="entry name" value="Peptidase_A24"/>
    <property type="match status" value="1"/>
</dbReference>
<evidence type="ECO:0000313" key="7">
    <source>
        <dbReference type="Proteomes" id="UP000594903"/>
    </source>
</evidence>
<proteinExistence type="inferred from homology"/>
<sequence length="215" mass="25036">MFQLFFFLTFLGFILYFFLPSYLLSIYRQYRGDCYWRDVRPYKKRYPPWLVVLAFLVLGLELPRLDIAGAFYLVFIALLLSLSWFDLKLRILPDRLLLALAIGGLSYHYFVLNSIVWIQLAIVMLWAIYAKILQVLMEKWSNGRFQPGFGAGDTKFVLALLCWFDAQSVLYLLFIACCLAIVVVMSCRLFSKKTVSSIAFGPFLSVAAYIIWWYG</sequence>
<dbReference type="RefSeq" id="WP_160115311.1">
    <property type="nucleotide sequence ID" value="NZ_CP065725.1"/>
</dbReference>
<feature type="transmembrane region" description="Helical" evidence="2">
    <location>
        <begin position="69"/>
        <end position="87"/>
    </location>
</feature>
<dbReference type="InterPro" id="IPR000045">
    <property type="entry name" value="Prepilin_IV_endopep_pep"/>
</dbReference>
<dbReference type="GO" id="GO:0005886">
    <property type="term" value="C:plasma membrane"/>
    <property type="evidence" value="ECO:0007669"/>
    <property type="project" value="TreeGrafter"/>
</dbReference>
<dbReference type="EMBL" id="UGSB01000001">
    <property type="protein sequence ID" value="SUA53536.1"/>
    <property type="molecule type" value="Genomic_DNA"/>
</dbReference>
<feature type="transmembrane region" description="Helical" evidence="2">
    <location>
        <begin position="197"/>
        <end position="214"/>
    </location>
</feature>
<comment type="similarity">
    <text evidence="1">Belongs to the peptidase A24 family.</text>
</comment>
<name>A0A378XE22_9BURK</name>
<reference evidence="4 7" key="2">
    <citation type="submission" date="2020-12" db="EMBL/GenBank/DDBJ databases">
        <title>FDA dAtabase for Regulatory Grade micrObial Sequences (FDA-ARGOS): Supporting development and validation of Infectious Disease Dx tests.</title>
        <authorList>
            <person name="Sproer C."/>
            <person name="Gronow S."/>
            <person name="Severitt S."/>
            <person name="Schroder I."/>
            <person name="Tallon L."/>
            <person name="Sadzewicz L."/>
            <person name="Zhao X."/>
            <person name="Boylan J."/>
            <person name="Ott S."/>
            <person name="Bowen H."/>
            <person name="Vavikolanu K."/>
            <person name="Mehta A."/>
            <person name="Aluvathingal J."/>
            <person name="Nadendla S."/>
            <person name="Lowell S."/>
            <person name="Myers T."/>
            <person name="Yan Y."/>
            <person name="Sichtig H."/>
        </authorList>
    </citation>
    <scope>NUCLEOTIDE SEQUENCE [LARGE SCALE GENOMIC DNA]</scope>
    <source>
        <strain evidence="4 7">FDAARGOS_872</strain>
    </source>
</reference>
<feature type="transmembrane region" description="Helical" evidence="2">
    <location>
        <begin position="6"/>
        <end position="25"/>
    </location>
</feature>
<protein>
    <submittedName>
        <fullName evidence="4">Prepilin peptidase</fullName>
    </submittedName>
    <submittedName>
        <fullName evidence="5">Type 4 prepilin-like proteins leader peptide-processing enzyme</fullName>
    </submittedName>
</protein>
<dbReference type="PANTHER" id="PTHR30487:SF0">
    <property type="entry name" value="PREPILIN LEADER PEPTIDASE_N-METHYLTRANSFERASE-RELATED"/>
    <property type="match status" value="1"/>
</dbReference>
<evidence type="ECO:0000313" key="5">
    <source>
        <dbReference type="EMBL" id="SUA53536.1"/>
    </source>
</evidence>
<keyword evidence="2" id="KW-0472">Membrane</keyword>
<reference evidence="5 6" key="1">
    <citation type="submission" date="2018-06" db="EMBL/GenBank/DDBJ databases">
        <authorList>
            <consortium name="Pathogen Informatics"/>
            <person name="Doyle S."/>
        </authorList>
    </citation>
    <scope>NUCLEOTIDE SEQUENCE [LARGE SCALE GENOMIC DNA]</scope>
    <source>
        <strain evidence="5 6">NCTC11997</strain>
    </source>
</reference>
<feature type="transmembrane region" description="Helical" evidence="2">
    <location>
        <begin position="169"/>
        <end position="190"/>
    </location>
</feature>
<feature type="transmembrane region" description="Helical" evidence="2">
    <location>
        <begin position="46"/>
        <end position="63"/>
    </location>
</feature>
<gene>
    <name evidence="5" type="primary">gspO</name>
    <name evidence="4" type="ORF">I6G29_05755</name>
    <name evidence="5" type="ORF">NCTC11997_01206</name>
</gene>
<evidence type="ECO:0000313" key="4">
    <source>
        <dbReference type="EMBL" id="QPT41043.1"/>
    </source>
</evidence>
<dbReference type="OrthoDB" id="10004334at2"/>
<dbReference type="GO" id="GO:0004190">
    <property type="term" value="F:aspartic-type endopeptidase activity"/>
    <property type="evidence" value="ECO:0007669"/>
    <property type="project" value="InterPro"/>
</dbReference>
<keyword evidence="2" id="KW-1133">Transmembrane helix</keyword>
<dbReference type="Proteomes" id="UP000254603">
    <property type="component" value="Unassembled WGS sequence"/>
</dbReference>
<evidence type="ECO:0000256" key="2">
    <source>
        <dbReference type="SAM" id="Phobius"/>
    </source>
</evidence>
<dbReference type="STRING" id="1122619.GCA_000373745_00894"/>
<accession>A0A378XE22</accession>
<evidence type="ECO:0000259" key="3">
    <source>
        <dbReference type="Pfam" id="PF01478"/>
    </source>
</evidence>
<dbReference type="GO" id="GO:0006465">
    <property type="term" value="P:signal peptide processing"/>
    <property type="evidence" value="ECO:0007669"/>
    <property type="project" value="TreeGrafter"/>
</dbReference>
<feature type="transmembrane region" description="Helical" evidence="2">
    <location>
        <begin position="107"/>
        <end position="129"/>
    </location>
</feature>
<dbReference type="EMBL" id="CP065725">
    <property type="protein sequence ID" value="QPT41043.1"/>
    <property type="molecule type" value="Genomic_DNA"/>
</dbReference>
<feature type="domain" description="Prepilin type IV endopeptidase peptidase" evidence="3">
    <location>
        <begin position="73"/>
        <end position="184"/>
    </location>
</feature>